<dbReference type="EMBL" id="JARELW010000001">
    <property type="protein sequence ID" value="MEA8798134.1"/>
    <property type="molecule type" value="Genomic_DNA"/>
</dbReference>
<keyword evidence="1" id="KW-1133">Transmembrane helix</keyword>
<evidence type="ECO:0000313" key="4">
    <source>
        <dbReference type="Proteomes" id="UP001279012"/>
    </source>
</evidence>
<organism evidence="2 4">
    <name type="scientific">Klebsiella aerogenes</name>
    <name type="common">Enterobacter aerogenes</name>
    <dbReference type="NCBI Taxonomy" id="548"/>
    <lineage>
        <taxon>Bacteria</taxon>
        <taxon>Pseudomonadati</taxon>
        <taxon>Pseudomonadota</taxon>
        <taxon>Gammaproteobacteria</taxon>
        <taxon>Enterobacterales</taxon>
        <taxon>Enterobacteriaceae</taxon>
        <taxon>Klebsiella/Raoultella group</taxon>
        <taxon>Klebsiella</taxon>
    </lineage>
</organism>
<protein>
    <submittedName>
        <fullName evidence="2">Magnesium transporter protection protein MgtU</fullName>
    </submittedName>
</protein>
<gene>
    <name evidence="2" type="primary">mgtU</name>
    <name evidence="3" type="ORF">PZT46_02520</name>
    <name evidence="2" type="ORF">SJ059_01080</name>
</gene>
<dbReference type="Proteomes" id="UP001279012">
    <property type="component" value="Unassembled WGS sequence"/>
</dbReference>
<evidence type="ECO:0000256" key="1">
    <source>
        <dbReference type="SAM" id="Phobius"/>
    </source>
</evidence>
<feature type="transmembrane region" description="Helical" evidence="1">
    <location>
        <begin position="9"/>
        <end position="27"/>
    </location>
</feature>
<dbReference type="AlphaFoldDB" id="A0AAW9DXN0"/>
<keyword evidence="1" id="KW-0812">Transmembrane</keyword>
<comment type="caution">
    <text evidence="2">The sequence shown here is derived from an EMBL/GenBank/DDBJ whole genome shotgun (WGS) entry which is preliminary data.</text>
</comment>
<accession>A0AAW9DXN0</accession>
<reference evidence="2" key="2">
    <citation type="submission" date="2023-11" db="EMBL/GenBank/DDBJ databases">
        <title>Detection of rare carbapenemases in Enterobacterales - comparison of two colorimetric and two CIM-based carbapenemase assays.</title>
        <authorList>
            <person name="Schaffarczyk L."/>
            <person name="Noster J."/>
            <person name="Stelzer Y."/>
            <person name="Sattler J."/>
            <person name="Gatermann S."/>
            <person name="Hamprecht A."/>
        </authorList>
    </citation>
    <scope>NUCLEOTIDE SEQUENCE</scope>
    <source>
        <strain evidence="2">CIM-Cont-037</strain>
    </source>
</reference>
<reference evidence="3" key="1">
    <citation type="journal article" date="2023" name="J. Hosp. Infect.">
        <title>Cross-contamination of carbapenem-resistant Gram-negative bacteria between patients and hospital environment in the first year of a newly built surgical ward.</title>
        <authorList>
            <person name="Boutin S."/>
            <person name="Scherrer M."/>
            <person name="Spath I."/>
            <person name="Kocer K."/>
            <person name="Heeg K."/>
            <person name="Nurjadi D."/>
        </authorList>
    </citation>
    <scope>NUCLEOTIDE SEQUENCE</scope>
    <source>
        <strain evidence="3">KE10384</strain>
    </source>
</reference>
<name>A0AAW9DXN0_KLEAE</name>
<dbReference type="NCBIfam" id="NF040924">
    <property type="entry name" value="small_MgtU"/>
    <property type="match status" value="1"/>
</dbReference>
<keyword evidence="1" id="KW-0472">Membrane</keyword>
<dbReference type="GeneID" id="93314752"/>
<sequence>MRKTSLDPIFLQAVLMMVVIVLLTVWIR</sequence>
<dbReference type="RefSeq" id="WP_251009860.1">
    <property type="nucleotide sequence ID" value="NZ_AP022108.1"/>
</dbReference>
<dbReference type="Proteomes" id="UP001303386">
    <property type="component" value="Unassembled WGS sequence"/>
</dbReference>
<evidence type="ECO:0000313" key="2">
    <source>
        <dbReference type="EMBL" id="MDX7013070.1"/>
    </source>
</evidence>
<evidence type="ECO:0000313" key="3">
    <source>
        <dbReference type="EMBL" id="MEA8798134.1"/>
    </source>
</evidence>
<proteinExistence type="predicted"/>
<dbReference type="EMBL" id="JAWZZT010000001">
    <property type="protein sequence ID" value="MDX7013070.1"/>
    <property type="molecule type" value="Genomic_DNA"/>
</dbReference>